<dbReference type="PROSITE" id="PS51257">
    <property type="entry name" value="PROKAR_LIPOPROTEIN"/>
    <property type="match status" value="1"/>
</dbReference>
<dbReference type="InterPro" id="IPR011635">
    <property type="entry name" value="CARDB"/>
</dbReference>
<keyword evidence="1" id="KW-0812">Transmembrane</keyword>
<feature type="non-terminal residue" evidence="3">
    <location>
        <position position="203"/>
    </location>
</feature>
<protein>
    <recommendedName>
        <fullName evidence="2">CARDB domain-containing protein</fullName>
    </recommendedName>
</protein>
<accession>X1UY48</accession>
<dbReference type="Gene3D" id="2.60.40.10">
    <property type="entry name" value="Immunoglobulins"/>
    <property type="match status" value="1"/>
</dbReference>
<reference evidence="3" key="1">
    <citation type="journal article" date="2014" name="Front. Microbiol.">
        <title>High frequency of phylogenetically diverse reductive dehalogenase-homologous genes in deep subseafloor sedimentary metagenomes.</title>
        <authorList>
            <person name="Kawai M."/>
            <person name="Futagami T."/>
            <person name="Toyoda A."/>
            <person name="Takaki Y."/>
            <person name="Nishi S."/>
            <person name="Hori S."/>
            <person name="Arai W."/>
            <person name="Tsubouchi T."/>
            <person name="Morono Y."/>
            <person name="Uchiyama I."/>
            <person name="Ito T."/>
            <person name="Fujiyama A."/>
            <person name="Inagaki F."/>
            <person name="Takami H."/>
        </authorList>
    </citation>
    <scope>NUCLEOTIDE SEQUENCE</scope>
    <source>
        <strain evidence="3">Expedition CK06-06</strain>
    </source>
</reference>
<keyword evidence="1" id="KW-0472">Membrane</keyword>
<evidence type="ECO:0000256" key="1">
    <source>
        <dbReference type="SAM" id="Phobius"/>
    </source>
</evidence>
<proteinExistence type="predicted"/>
<comment type="caution">
    <text evidence="3">The sequence shown here is derived from an EMBL/GenBank/DDBJ whole genome shotgun (WGS) entry which is preliminary data.</text>
</comment>
<evidence type="ECO:0000259" key="2">
    <source>
        <dbReference type="Pfam" id="PF07705"/>
    </source>
</evidence>
<feature type="transmembrane region" description="Helical" evidence="1">
    <location>
        <begin position="7"/>
        <end position="26"/>
    </location>
</feature>
<name>X1UY48_9ZZZZ</name>
<organism evidence="3">
    <name type="scientific">marine sediment metagenome</name>
    <dbReference type="NCBI Taxonomy" id="412755"/>
    <lineage>
        <taxon>unclassified sequences</taxon>
        <taxon>metagenomes</taxon>
        <taxon>ecological metagenomes</taxon>
    </lineage>
</organism>
<dbReference type="AlphaFoldDB" id="X1UY48"/>
<dbReference type="EMBL" id="BARW01029017">
    <property type="protein sequence ID" value="GAJ04826.1"/>
    <property type="molecule type" value="Genomic_DNA"/>
</dbReference>
<evidence type="ECO:0000313" key="3">
    <source>
        <dbReference type="EMBL" id="GAJ04826.1"/>
    </source>
</evidence>
<dbReference type="InterPro" id="IPR013783">
    <property type="entry name" value="Ig-like_fold"/>
</dbReference>
<gene>
    <name evidence="3" type="ORF">S12H4_46717</name>
</gene>
<keyword evidence="1" id="KW-1133">Transmembrane helix</keyword>
<dbReference type="Pfam" id="PF07705">
    <property type="entry name" value="CARDB"/>
    <property type="match status" value="1"/>
</dbReference>
<feature type="domain" description="CARDB" evidence="2">
    <location>
        <begin position="40"/>
        <end position="120"/>
    </location>
</feature>
<sequence length="203" mass="22024">MKNLGKLGYILVFISILFISGCSVLPELPDLVITQIDIVSGTVSFQIMNQGDSESELCQVCLLVNGILESTIIVPGLLPGASVDKIFSYNYVCTGEEDIILVTADCEEQVAEKEESNNDYQISYSCGVKLVLPTLSTEDGFLLQNNLIVYSSPQVGDTANNKATRAFLSFDISSIPPGSYIISAELDLNNITQVHEPDFDSLV</sequence>